<dbReference type="GeneID" id="63692399"/>
<dbReference type="HOGENOM" id="CLU_028286_1_0_1"/>
<dbReference type="EMBL" id="JH795869">
    <property type="protein sequence ID" value="EJT99676.1"/>
    <property type="molecule type" value="Genomic_DNA"/>
</dbReference>
<dbReference type="GO" id="GO:0030151">
    <property type="term" value="F:molybdenum ion binding"/>
    <property type="evidence" value="ECO:0007669"/>
    <property type="project" value="InterPro"/>
</dbReference>
<dbReference type="RefSeq" id="XP_040626574.1">
    <property type="nucleotide sequence ID" value="XM_040777337.1"/>
</dbReference>
<dbReference type="PROSITE" id="PS51340">
    <property type="entry name" value="MOSC"/>
    <property type="match status" value="1"/>
</dbReference>
<gene>
    <name evidence="2" type="ORF">DACRYDRAFT_95988</name>
</gene>
<evidence type="ECO:0000313" key="2">
    <source>
        <dbReference type="EMBL" id="EJT99676.1"/>
    </source>
</evidence>
<sequence length="344" mass="37975">MLDVPARSQLVTSTSCHGTSVETALCTRAGLKHDREFMIIDAKTHKAITARDVAKMVLIHPSIHYDPKSYSGGVLRVSFPEESNLEEFEVPLQPSADEVKDWVLIDDVKLWSFTIDAYVCEALRPTESGLSPSEIISTYIGRPALLIVKGPSPRNALPTVSAPDLDATFMFQDGYPLMVLSTESIQDVSERISQAARSEDGWAVAGINLDKWGCNGLSQGEWKLVERFRPNIVFSGAKKAFDEDVWEEIAIHDSESDALKGRILLVCRCTRCLLPNVDPSSGIADKAVPFKVIAKYRRIDARDKYAPCVGVNAVPLLDSFVISVGDKVTITRRISRENETLVPK</sequence>
<dbReference type="OrthoDB" id="17255at2759"/>
<name>M5G1H1_DACPD</name>
<dbReference type="GO" id="GO:0030170">
    <property type="term" value="F:pyridoxal phosphate binding"/>
    <property type="evidence" value="ECO:0007669"/>
    <property type="project" value="InterPro"/>
</dbReference>
<keyword evidence="3" id="KW-1185">Reference proteome</keyword>
<dbReference type="AlphaFoldDB" id="M5G1H1"/>
<dbReference type="GO" id="GO:0003824">
    <property type="term" value="F:catalytic activity"/>
    <property type="evidence" value="ECO:0007669"/>
    <property type="project" value="InterPro"/>
</dbReference>
<dbReference type="SUPFAM" id="SSF141673">
    <property type="entry name" value="MOSC N-terminal domain-like"/>
    <property type="match status" value="1"/>
</dbReference>
<dbReference type="PANTHER" id="PTHR14237:SF19">
    <property type="entry name" value="MITOCHONDRIAL AMIDOXIME REDUCING COMPONENT 1"/>
    <property type="match status" value="1"/>
</dbReference>
<accession>M5G1H1</accession>
<evidence type="ECO:0000313" key="3">
    <source>
        <dbReference type="Proteomes" id="UP000030653"/>
    </source>
</evidence>
<evidence type="ECO:0000259" key="1">
    <source>
        <dbReference type="PROSITE" id="PS51340"/>
    </source>
</evidence>
<organism evidence="2 3">
    <name type="scientific">Dacryopinax primogenitus (strain DJM 731)</name>
    <name type="common">Brown rot fungus</name>
    <dbReference type="NCBI Taxonomy" id="1858805"/>
    <lineage>
        <taxon>Eukaryota</taxon>
        <taxon>Fungi</taxon>
        <taxon>Dikarya</taxon>
        <taxon>Basidiomycota</taxon>
        <taxon>Agaricomycotina</taxon>
        <taxon>Dacrymycetes</taxon>
        <taxon>Dacrymycetales</taxon>
        <taxon>Dacrymycetaceae</taxon>
        <taxon>Dacryopinax</taxon>
    </lineage>
</organism>
<dbReference type="InterPro" id="IPR005303">
    <property type="entry name" value="MOCOS_middle"/>
</dbReference>
<protein>
    <recommendedName>
        <fullName evidence="1">MOSC domain-containing protein</fullName>
    </recommendedName>
</protein>
<reference evidence="2 3" key="1">
    <citation type="journal article" date="2012" name="Science">
        <title>The Paleozoic origin of enzymatic lignin decomposition reconstructed from 31 fungal genomes.</title>
        <authorList>
            <person name="Floudas D."/>
            <person name="Binder M."/>
            <person name="Riley R."/>
            <person name="Barry K."/>
            <person name="Blanchette R.A."/>
            <person name="Henrissat B."/>
            <person name="Martinez A.T."/>
            <person name="Otillar R."/>
            <person name="Spatafora J.W."/>
            <person name="Yadav J.S."/>
            <person name="Aerts A."/>
            <person name="Benoit I."/>
            <person name="Boyd A."/>
            <person name="Carlson A."/>
            <person name="Copeland A."/>
            <person name="Coutinho P.M."/>
            <person name="de Vries R.P."/>
            <person name="Ferreira P."/>
            <person name="Findley K."/>
            <person name="Foster B."/>
            <person name="Gaskell J."/>
            <person name="Glotzer D."/>
            <person name="Gorecki P."/>
            <person name="Heitman J."/>
            <person name="Hesse C."/>
            <person name="Hori C."/>
            <person name="Igarashi K."/>
            <person name="Jurgens J.A."/>
            <person name="Kallen N."/>
            <person name="Kersten P."/>
            <person name="Kohler A."/>
            <person name="Kuees U."/>
            <person name="Kumar T.K.A."/>
            <person name="Kuo A."/>
            <person name="LaButti K."/>
            <person name="Larrondo L.F."/>
            <person name="Lindquist E."/>
            <person name="Ling A."/>
            <person name="Lombard V."/>
            <person name="Lucas S."/>
            <person name="Lundell T."/>
            <person name="Martin R."/>
            <person name="McLaughlin D.J."/>
            <person name="Morgenstern I."/>
            <person name="Morin E."/>
            <person name="Murat C."/>
            <person name="Nagy L.G."/>
            <person name="Nolan M."/>
            <person name="Ohm R.A."/>
            <person name="Patyshakuliyeva A."/>
            <person name="Rokas A."/>
            <person name="Ruiz-Duenas F.J."/>
            <person name="Sabat G."/>
            <person name="Salamov A."/>
            <person name="Samejima M."/>
            <person name="Schmutz J."/>
            <person name="Slot J.C."/>
            <person name="St John F."/>
            <person name="Stenlid J."/>
            <person name="Sun H."/>
            <person name="Sun S."/>
            <person name="Syed K."/>
            <person name="Tsang A."/>
            <person name="Wiebenga A."/>
            <person name="Young D."/>
            <person name="Pisabarro A."/>
            <person name="Eastwood D.C."/>
            <person name="Martin F."/>
            <person name="Cullen D."/>
            <person name="Grigoriev I.V."/>
            <person name="Hibbett D.S."/>
        </authorList>
    </citation>
    <scope>NUCLEOTIDE SEQUENCE [LARGE SCALE GENOMIC DNA]</scope>
    <source>
        <strain evidence="2 3">DJM-731 SS1</strain>
    </source>
</reference>
<dbReference type="OMA" id="ARQYPQM"/>
<dbReference type="Proteomes" id="UP000030653">
    <property type="component" value="Unassembled WGS sequence"/>
</dbReference>
<dbReference type="Pfam" id="PF03473">
    <property type="entry name" value="MOSC"/>
    <property type="match status" value="1"/>
</dbReference>
<proteinExistence type="predicted"/>
<dbReference type="Pfam" id="PF03476">
    <property type="entry name" value="MOSC_N"/>
    <property type="match status" value="1"/>
</dbReference>
<feature type="domain" description="MOSC" evidence="1">
    <location>
        <begin position="150"/>
        <end position="331"/>
    </location>
</feature>
<dbReference type="STRING" id="1858805.M5G1H1"/>
<dbReference type="PANTHER" id="PTHR14237">
    <property type="entry name" value="MOLYBDOPTERIN COFACTOR SULFURASE MOSC"/>
    <property type="match status" value="1"/>
</dbReference>
<dbReference type="InterPro" id="IPR005302">
    <property type="entry name" value="MoCF_Sase_C"/>
</dbReference>